<sequence>MGADRFSITKIVQVLTFREDGDNVTAASDRKASNASQQGLTLKEMSPASGQQFLQQIIDNSYDSIFVTDKFGNVLLANSGTEVFMGYNKTEDMIGKNVKDHVKSGVYDWSPTMKAIETRSVVSGIVRNKHGVQEMATSKPLLDENGEIVMVITNARDKDLVENYMAALEKERTTVHRYKTAVEYLSEVDSGNKELVAESPQMKQIIKTSNVIARTDSTVMLIGETGTGKEVMARHIHRHSLRAKEPFIPVNCAAIPQELLEAEFFGYARGAFSGANQQGKPGLFEIANKGTLFLDEIAELPLAMQSKLLRVLEAKEARRLGDTNIYRTNIRFIAATNRDLKAMIGQKLFRSDLYYRLNVIPVSLPPLRERAEDILAFAHKFLEDLNRKYSFRKRFSPQATKRLFNYNWPGNVRELRNVIERLVITSAGDILDFDDDSLVNRKTRSETEQSYPVPKRVYQGTLKSVIKAVEEDYVNQVLSECGGRIGEAARRLGIHRTMLYRKLNKKTSAG</sequence>
<dbReference type="Gene3D" id="3.30.450.20">
    <property type="entry name" value="PAS domain"/>
    <property type="match status" value="1"/>
</dbReference>
<dbReference type="InterPro" id="IPR035965">
    <property type="entry name" value="PAS-like_dom_sf"/>
</dbReference>
<dbReference type="Pfam" id="PF00158">
    <property type="entry name" value="Sigma54_activat"/>
    <property type="match status" value="1"/>
</dbReference>
<gene>
    <name evidence="8" type="ORF">DesyoDRAFT_1749</name>
</gene>
<dbReference type="AlphaFoldDB" id="H5Y3A8"/>
<dbReference type="PROSITE" id="PS50112">
    <property type="entry name" value="PAS"/>
    <property type="match status" value="1"/>
</dbReference>
<dbReference type="EMBL" id="CM001441">
    <property type="protein sequence ID" value="EHQ88877.1"/>
    <property type="molecule type" value="Genomic_DNA"/>
</dbReference>
<evidence type="ECO:0000313" key="8">
    <source>
        <dbReference type="EMBL" id="EHQ88877.1"/>
    </source>
</evidence>
<dbReference type="Pfam" id="PF25601">
    <property type="entry name" value="AAA_lid_14"/>
    <property type="match status" value="1"/>
</dbReference>
<evidence type="ECO:0000313" key="9">
    <source>
        <dbReference type="Proteomes" id="UP000005104"/>
    </source>
</evidence>
<dbReference type="SUPFAM" id="SSF52540">
    <property type="entry name" value="P-loop containing nucleoside triphosphate hydrolases"/>
    <property type="match status" value="1"/>
</dbReference>
<dbReference type="InterPro" id="IPR027417">
    <property type="entry name" value="P-loop_NTPase"/>
</dbReference>
<dbReference type="GO" id="GO:0005524">
    <property type="term" value="F:ATP binding"/>
    <property type="evidence" value="ECO:0007669"/>
    <property type="project" value="UniProtKB-KW"/>
</dbReference>
<dbReference type="PROSITE" id="PS00688">
    <property type="entry name" value="SIGMA54_INTERACT_3"/>
    <property type="match status" value="1"/>
</dbReference>
<dbReference type="Gene3D" id="3.40.50.300">
    <property type="entry name" value="P-loop containing nucleotide triphosphate hydrolases"/>
    <property type="match status" value="1"/>
</dbReference>
<dbReference type="InterPro" id="IPR002078">
    <property type="entry name" value="Sigma_54_int"/>
</dbReference>
<accession>H5Y3A8</accession>
<dbReference type="HOGENOM" id="CLU_000445_8_1_9"/>
<dbReference type="InterPro" id="IPR003593">
    <property type="entry name" value="AAA+_ATPase"/>
</dbReference>
<dbReference type="eggNOG" id="COG3829">
    <property type="taxonomic scope" value="Bacteria"/>
</dbReference>
<dbReference type="NCBIfam" id="TIGR00229">
    <property type="entry name" value="sensory_box"/>
    <property type="match status" value="1"/>
</dbReference>
<dbReference type="InterPro" id="IPR013767">
    <property type="entry name" value="PAS_fold"/>
</dbReference>
<dbReference type="InterPro" id="IPR058031">
    <property type="entry name" value="AAA_lid_NorR"/>
</dbReference>
<dbReference type="SMART" id="SM00382">
    <property type="entry name" value="AAA"/>
    <property type="match status" value="1"/>
</dbReference>
<dbReference type="InterPro" id="IPR025944">
    <property type="entry name" value="Sigma_54_int_dom_CS"/>
</dbReference>
<dbReference type="Proteomes" id="UP000005104">
    <property type="component" value="Chromosome"/>
</dbReference>
<dbReference type="InterPro" id="IPR025662">
    <property type="entry name" value="Sigma_54_int_dom_ATP-bd_1"/>
</dbReference>
<feature type="domain" description="PAS" evidence="7">
    <location>
        <begin position="50"/>
        <end position="91"/>
    </location>
</feature>
<dbReference type="SUPFAM" id="SSF46689">
    <property type="entry name" value="Homeodomain-like"/>
    <property type="match status" value="1"/>
</dbReference>
<dbReference type="SUPFAM" id="SSF55785">
    <property type="entry name" value="PYP-like sensor domain (PAS domain)"/>
    <property type="match status" value="1"/>
</dbReference>
<proteinExistence type="predicted"/>
<keyword evidence="1" id="KW-0547">Nucleotide-binding</keyword>
<dbReference type="PROSITE" id="PS50045">
    <property type="entry name" value="SIGMA54_INTERACT_4"/>
    <property type="match status" value="1"/>
</dbReference>
<dbReference type="PROSITE" id="PS00676">
    <property type="entry name" value="SIGMA54_INTERACT_2"/>
    <property type="match status" value="1"/>
</dbReference>
<evidence type="ECO:0000256" key="3">
    <source>
        <dbReference type="ARBA" id="ARBA00023015"/>
    </source>
</evidence>
<dbReference type="InterPro" id="IPR009057">
    <property type="entry name" value="Homeodomain-like_sf"/>
</dbReference>
<evidence type="ECO:0000256" key="1">
    <source>
        <dbReference type="ARBA" id="ARBA00022741"/>
    </source>
</evidence>
<name>H5Y3A8_9FIRM</name>
<dbReference type="PANTHER" id="PTHR32071:SF121">
    <property type="entry name" value="SIGMA L-DEPENDENT TRANSCRIPTIONAL REGULATOR YQIR-RELATED"/>
    <property type="match status" value="1"/>
</dbReference>
<dbReference type="Gene3D" id="1.10.8.60">
    <property type="match status" value="1"/>
</dbReference>
<evidence type="ECO:0000256" key="4">
    <source>
        <dbReference type="ARBA" id="ARBA00023125"/>
    </source>
</evidence>
<dbReference type="OrthoDB" id="1672812at2"/>
<evidence type="ECO:0000256" key="5">
    <source>
        <dbReference type="ARBA" id="ARBA00023163"/>
    </source>
</evidence>
<dbReference type="PANTHER" id="PTHR32071">
    <property type="entry name" value="TRANSCRIPTIONAL REGULATORY PROTEIN"/>
    <property type="match status" value="1"/>
</dbReference>
<reference evidence="8 9" key="1">
    <citation type="submission" date="2011-11" db="EMBL/GenBank/DDBJ databases">
        <title>The Noncontiguous Finished genome of Desulfosporosinus youngiae DSM 17734.</title>
        <authorList>
            <consortium name="US DOE Joint Genome Institute (JGI-PGF)"/>
            <person name="Lucas S."/>
            <person name="Han J."/>
            <person name="Lapidus A."/>
            <person name="Cheng J.-F."/>
            <person name="Goodwin L."/>
            <person name="Pitluck S."/>
            <person name="Peters L."/>
            <person name="Ovchinnikova G."/>
            <person name="Lu M."/>
            <person name="Land M.L."/>
            <person name="Hauser L."/>
            <person name="Pester M."/>
            <person name="Spring S."/>
            <person name="Ollivier B."/>
            <person name="Rattei T."/>
            <person name="Klenk H.-P."/>
            <person name="Wagner M."/>
            <person name="Loy A."/>
            <person name="Woyke T.J."/>
        </authorList>
    </citation>
    <scope>NUCLEOTIDE SEQUENCE [LARGE SCALE GENOMIC DNA]</scope>
    <source>
        <strain evidence="8 9">DSM 17734</strain>
    </source>
</reference>
<organism evidence="8 9">
    <name type="scientific">Desulfosporosinus youngiae DSM 17734</name>
    <dbReference type="NCBI Taxonomy" id="768710"/>
    <lineage>
        <taxon>Bacteria</taxon>
        <taxon>Bacillati</taxon>
        <taxon>Bacillota</taxon>
        <taxon>Clostridia</taxon>
        <taxon>Eubacteriales</taxon>
        <taxon>Desulfitobacteriaceae</taxon>
        <taxon>Desulfosporosinus</taxon>
    </lineage>
</organism>
<keyword evidence="2" id="KW-0067">ATP-binding</keyword>
<dbReference type="CDD" id="cd00009">
    <property type="entry name" value="AAA"/>
    <property type="match status" value="1"/>
</dbReference>
<dbReference type="CDD" id="cd00130">
    <property type="entry name" value="PAS"/>
    <property type="match status" value="1"/>
</dbReference>
<evidence type="ECO:0000259" key="7">
    <source>
        <dbReference type="PROSITE" id="PS50112"/>
    </source>
</evidence>
<dbReference type="STRING" id="768710.DesyoDRAFT_1749"/>
<dbReference type="GO" id="GO:0043565">
    <property type="term" value="F:sequence-specific DNA binding"/>
    <property type="evidence" value="ECO:0007669"/>
    <property type="project" value="InterPro"/>
</dbReference>
<keyword evidence="9" id="KW-1185">Reference proteome</keyword>
<evidence type="ECO:0000256" key="2">
    <source>
        <dbReference type="ARBA" id="ARBA00022840"/>
    </source>
</evidence>
<dbReference type="InterPro" id="IPR025943">
    <property type="entry name" value="Sigma_54_int_dom_ATP-bd_2"/>
</dbReference>
<dbReference type="Gene3D" id="1.10.10.60">
    <property type="entry name" value="Homeodomain-like"/>
    <property type="match status" value="1"/>
</dbReference>
<evidence type="ECO:0000259" key="6">
    <source>
        <dbReference type="PROSITE" id="PS50045"/>
    </source>
</evidence>
<keyword evidence="4" id="KW-0238">DNA-binding</keyword>
<dbReference type="InterPro" id="IPR002197">
    <property type="entry name" value="HTH_Fis"/>
</dbReference>
<dbReference type="Pfam" id="PF02954">
    <property type="entry name" value="HTH_8"/>
    <property type="match status" value="1"/>
</dbReference>
<feature type="domain" description="Sigma-54 factor interaction" evidence="6">
    <location>
        <begin position="195"/>
        <end position="424"/>
    </location>
</feature>
<dbReference type="FunFam" id="3.40.50.300:FF:000006">
    <property type="entry name" value="DNA-binding transcriptional regulator NtrC"/>
    <property type="match status" value="1"/>
</dbReference>
<dbReference type="GO" id="GO:0006355">
    <property type="term" value="P:regulation of DNA-templated transcription"/>
    <property type="evidence" value="ECO:0007669"/>
    <property type="project" value="InterPro"/>
</dbReference>
<dbReference type="InterPro" id="IPR000014">
    <property type="entry name" value="PAS"/>
</dbReference>
<dbReference type="PROSITE" id="PS00675">
    <property type="entry name" value="SIGMA54_INTERACT_1"/>
    <property type="match status" value="1"/>
</dbReference>
<keyword evidence="3" id="KW-0805">Transcription regulation</keyword>
<keyword evidence="5" id="KW-0804">Transcription</keyword>
<protein>
    <submittedName>
        <fullName evidence="8">PAS domain S-box</fullName>
    </submittedName>
</protein>
<dbReference type="Pfam" id="PF00989">
    <property type="entry name" value="PAS"/>
    <property type="match status" value="1"/>
</dbReference>